<protein>
    <submittedName>
        <fullName evidence="1">9776_t:CDS:1</fullName>
    </submittedName>
</protein>
<comment type="caution">
    <text evidence="1">The sequence shown here is derived from an EMBL/GenBank/DDBJ whole genome shotgun (WGS) entry which is preliminary data.</text>
</comment>
<dbReference type="Proteomes" id="UP000789920">
    <property type="component" value="Unassembled WGS sequence"/>
</dbReference>
<gene>
    <name evidence="1" type="ORF">RPERSI_LOCUS36015</name>
</gene>
<name>A0ACA9SZW7_9GLOM</name>
<feature type="non-terminal residue" evidence="1">
    <location>
        <position position="99"/>
    </location>
</feature>
<organism evidence="1 2">
    <name type="scientific">Racocetra persica</name>
    <dbReference type="NCBI Taxonomy" id="160502"/>
    <lineage>
        <taxon>Eukaryota</taxon>
        <taxon>Fungi</taxon>
        <taxon>Fungi incertae sedis</taxon>
        <taxon>Mucoromycota</taxon>
        <taxon>Glomeromycotina</taxon>
        <taxon>Glomeromycetes</taxon>
        <taxon>Diversisporales</taxon>
        <taxon>Gigasporaceae</taxon>
        <taxon>Racocetra</taxon>
    </lineage>
</organism>
<feature type="non-terminal residue" evidence="1">
    <location>
        <position position="1"/>
    </location>
</feature>
<proteinExistence type="predicted"/>
<keyword evidence="2" id="KW-1185">Reference proteome</keyword>
<accession>A0ACA9SZW7</accession>
<reference evidence="1" key="1">
    <citation type="submission" date="2021-06" db="EMBL/GenBank/DDBJ databases">
        <authorList>
            <person name="Kallberg Y."/>
            <person name="Tangrot J."/>
            <person name="Rosling A."/>
        </authorList>
    </citation>
    <scope>NUCLEOTIDE SEQUENCE</scope>
    <source>
        <strain evidence="1">MA461A</strain>
    </source>
</reference>
<evidence type="ECO:0000313" key="1">
    <source>
        <dbReference type="EMBL" id="CAG8850298.1"/>
    </source>
</evidence>
<evidence type="ECO:0000313" key="2">
    <source>
        <dbReference type="Proteomes" id="UP000789920"/>
    </source>
</evidence>
<sequence length="99" mass="11771">AAKEYSYSGKRFNELANDVNIVQESNECRFTWLQPFIDNETGDTMNEEFVDEVLFYRKVWGLARTAINKYMLHHDHEFISLIESYLEKIRASEDELVEE</sequence>
<dbReference type="EMBL" id="CAJVQC010170087">
    <property type="protein sequence ID" value="CAG8850298.1"/>
    <property type="molecule type" value="Genomic_DNA"/>
</dbReference>